<reference evidence="4" key="1">
    <citation type="submission" date="2021-02" db="EMBL/GenBank/DDBJ databases">
        <authorList>
            <person name="Nowell W R."/>
        </authorList>
    </citation>
    <scope>NUCLEOTIDE SEQUENCE</scope>
</reference>
<feature type="transmembrane region" description="Helical" evidence="2">
    <location>
        <begin position="36"/>
        <end position="54"/>
    </location>
</feature>
<evidence type="ECO:0000313" key="3">
    <source>
        <dbReference type="EMBL" id="CAF1177042.1"/>
    </source>
</evidence>
<gene>
    <name evidence="4" type="ORF">JXQ802_LOCUS36676</name>
    <name evidence="3" type="ORF">PYM288_LOCUS23595</name>
</gene>
<proteinExistence type="predicted"/>
<keyword evidence="2" id="KW-0812">Transmembrane</keyword>
<dbReference type="PANTHER" id="PTHR36649:SF28">
    <property type="entry name" value="UBIQUITIN-LIKE DOMAIN-CONTAINING PROTEIN"/>
    <property type="match status" value="1"/>
</dbReference>
<protein>
    <recommendedName>
        <fullName evidence="6">F-box domain-containing protein</fullName>
    </recommendedName>
</protein>
<sequence length="1095" mass="125677">MSKDTKRLVSDIEFDSSSMKRVRHNITCLLDLPDEIFLLICLYLTPACVLYSFYTPEKANFRLHRIIFDYYTNIKFEKITNGEFNYLLNLLCNDKRPLRPESLTLSNEHIANLIHRYFNNIDINLNKSIFVNLKSLILVDCSSNDLDIIAKYCFDIIQIEYLNIIVRKNDDHIQFGMRERYDTVIHQFLFGKRICSLHKVIIDIPDGLVLCNPLVANQYLQNIDLALETIDDLYLLLGGLLPNIEKMIIQLRRSRILSCLRPHNMPLCPRLTEFTLLEPGTGLIIDDMKSIFGYMPNLIKLTLSIRDTLDPTFCHGPKFESILIGYLSDLRRFDYTMTHRIGEKTLIEDFIIWTMNSVSYDDENSQWIHIYSFPWPSSKDDKRELPFSKDEYNSLVTSQVEQDQYMKHIIITEANQLVKLKRHFRRAYQITTCLSIDIELPLRISKVILTKQIPISSVYSIVQTTVRHLIVERRLNDEREVCLLARQFPNVEYLKLLFPLEKSACIRCFQTLFSIDETIYANRRLWHKLINFSTGFFHNEEINKNVTAEKNISPLPSTPPPRRQLSVVPSPKPPSRDISPKPPSRGISPKPPSRDISPKPPSRDISPKPSASDASSEPSNTNHSLQIANMVIEQNSVLIDMVPSSFNPHKELDDDGDDIIYPEGVTDFHPYQIVARYRKAIGESTNFRLKPLLVGEDSIETLVLGLESFAHQKYCTLIFTGEDQKFDNSIYRASTGVFDLGSIHLLATDSLPTANFQFEIGHSYDPEIFQSEDGIKKFVHDFCEAISKVLFCDNNSIRVFSINKLVDEEGKSQIKFGLTTPETKRTEQLAHDLQSYARSGFESDTILQYVKLKEYECSWKSVLSYLQIRPSDLDPRFNFDYRKPGLPKEETRGCYPYHFPLGWYRHALKVLNKYGEDNTWIGRVDAEGEWPVAFHGTRSGAVSGIVEYGLLPSVIKTDAMKEEAIEAIGEEANRPGFYVATHCEGGSSLYTAPFTVTTFPHKSEEFRIVFQCRVQPGKFTTHKSPVTVGEAWRIVDPSAIRPYGILLKKEGSTKGKVEDATEEEEEEVQSSTDEIDDATKQKEEDRVANAHETSE</sequence>
<name>A0A815NL93_9BILA</name>
<organism evidence="4 5">
    <name type="scientific">Rotaria sordida</name>
    <dbReference type="NCBI Taxonomy" id="392033"/>
    <lineage>
        <taxon>Eukaryota</taxon>
        <taxon>Metazoa</taxon>
        <taxon>Spiralia</taxon>
        <taxon>Gnathifera</taxon>
        <taxon>Rotifera</taxon>
        <taxon>Eurotatoria</taxon>
        <taxon>Bdelloidea</taxon>
        <taxon>Philodinida</taxon>
        <taxon>Philodinidae</taxon>
        <taxon>Rotaria</taxon>
    </lineage>
</organism>
<evidence type="ECO:0008006" key="6">
    <source>
        <dbReference type="Google" id="ProtNLM"/>
    </source>
</evidence>
<keyword evidence="5" id="KW-1185">Reference proteome</keyword>
<evidence type="ECO:0000313" key="5">
    <source>
        <dbReference type="Proteomes" id="UP000663870"/>
    </source>
</evidence>
<dbReference type="EMBL" id="CAJNOL010001901">
    <property type="protein sequence ID" value="CAF1435332.1"/>
    <property type="molecule type" value="Genomic_DNA"/>
</dbReference>
<feature type="compositionally biased region" description="Basic and acidic residues" evidence="1">
    <location>
        <begin position="1077"/>
        <end position="1095"/>
    </location>
</feature>
<dbReference type="AlphaFoldDB" id="A0A815NL93"/>
<evidence type="ECO:0000256" key="1">
    <source>
        <dbReference type="SAM" id="MobiDB-lite"/>
    </source>
</evidence>
<feature type="compositionally biased region" description="Acidic residues" evidence="1">
    <location>
        <begin position="1060"/>
        <end position="1076"/>
    </location>
</feature>
<feature type="region of interest" description="Disordered" evidence="1">
    <location>
        <begin position="1051"/>
        <end position="1095"/>
    </location>
</feature>
<feature type="region of interest" description="Disordered" evidence="1">
    <location>
        <begin position="550"/>
        <end position="622"/>
    </location>
</feature>
<accession>A0A815NL93</accession>
<dbReference type="PANTHER" id="PTHR36649">
    <property type="entry name" value="UBIQUITIN-LIKE DOMAIN-CONTAINING PROTEIN"/>
    <property type="match status" value="1"/>
</dbReference>
<keyword evidence="2" id="KW-1133">Transmembrane helix</keyword>
<dbReference type="Proteomes" id="UP000663870">
    <property type="component" value="Unassembled WGS sequence"/>
</dbReference>
<feature type="compositionally biased region" description="Basic and acidic residues" evidence="1">
    <location>
        <begin position="592"/>
        <end position="606"/>
    </location>
</feature>
<dbReference type="EMBL" id="CAJNOH010001108">
    <property type="protein sequence ID" value="CAF1177042.1"/>
    <property type="molecule type" value="Genomic_DNA"/>
</dbReference>
<feature type="compositionally biased region" description="Polar residues" evidence="1">
    <location>
        <begin position="612"/>
        <end position="622"/>
    </location>
</feature>
<comment type="caution">
    <text evidence="4">The sequence shown here is derived from an EMBL/GenBank/DDBJ whole genome shotgun (WGS) entry which is preliminary data.</text>
</comment>
<evidence type="ECO:0000256" key="2">
    <source>
        <dbReference type="SAM" id="Phobius"/>
    </source>
</evidence>
<keyword evidence="2" id="KW-0472">Membrane</keyword>
<evidence type="ECO:0000313" key="4">
    <source>
        <dbReference type="EMBL" id="CAF1435332.1"/>
    </source>
</evidence>
<dbReference type="Proteomes" id="UP000663854">
    <property type="component" value="Unassembled WGS sequence"/>
</dbReference>